<keyword evidence="4 10" id="KW-0031">Aminopeptidase</keyword>
<feature type="binding site" evidence="10">
    <location>
        <position position="623"/>
    </location>
    <ligand>
        <name>a divalent metal cation</name>
        <dbReference type="ChEBI" id="CHEBI:60240"/>
        <label>2</label>
        <note>catalytic</note>
    </ligand>
</feature>
<sequence>MPNLLTTFLPLLAIANLISCDQQGLEVVQMARAGVQNAMDWARAYSSPLGSGQDLNNFYVGVALGDCVKLYEDTEPRLERLVSGDQEYCTRDDAVTWLSGAVASHRSCLDGLEEKGSLFASNGGGEVARNLTVLLGEALAFYGSNKTDLGNKSNGRQKRPNRNPGGLLAAWNAATSKADLVVAQDGSGSHKTINEAVAAVGRMGRRRPERVVIHVRAGVYNERVEIGRNLRHLMFVGDGMDKTIVTGSRNVVDGATTLSSATFGNSYSLMCPKCVELKLPREGAAFWFGICIDKVLFLTSTQDCFKSSWSTHKSVHLKEKLSALGLGAPGEQNSASPNDGWLYCLKKGQARTPKLPHFDWTGSLRPYPISRRRAVPADINQPDWAIDGIPKIEPNSDLQHVVEIKTPELIDRMREACRIAREVLDAAARVVRPGVTTDEIDDVVHEATIAAERMAFGFSNALPISSRCLGFRYSYFVIGVLPIIFYCRSSKDELVVTTPSWRISVSTKLSFFPEILLHVGTSFMSINEVICHGIPDARKLEDGDIVNVDVTVYYKGVHGDLNETFFVGNVDEASRQLVQCTYECLEKAIAIVKPGVRFREIGEVINRHASMAGFSVVKSICGHGIGELFHCAPNIPHYARNKAVGVMKAGQTYTIEPMINAGVWRDRMWPDGWTAVTADGKRSAQFEHTLLEKKTETETLPDQASSAWRSSARRGTIWGAGGHRSTLVTEASTATSLARARALTWTASIATTVKTSVAEHTATTTMRITVVFPAGRGWGGDGRGGEGGDGGIGGGGGRGRGIGGGGRGGGGGGAEEEEEGFGGEEEGWHWKGGGGGGGERECSASKGGMG</sequence>
<evidence type="ECO:0000256" key="3">
    <source>
        <dbReference type="ARBA" id="ARBA00007786"/>
    </source>
</evidence>
<feature type="region of interest" description="Disordered" evidence="12">
    <location>
        <begin position="779"/>
        <end position="850"/>
    </location>
</feature>
<keyword evidence="6 10" id="KW-0479">Metal-binding</keyword>
<proteinExistence type="inferred from homology"/>
<dbReference type="NCBIfam" id="TIGR00500">
    <property type="entry name" value="met_pdase_I"/>
    <property type="match status" value="1"/>
</dbReference>
<dbReference type="Pfam" id="PF00557">
    <property type="entry name" value="Peptidase_M24"/>
    <property type="match status" value="2"/>
</dbReference>
<dbReference type="GO" id="GO:0006508">
    <property type="term" value="P:proteolysis"/>
    <property type="evidence" value="ECO:0007669"/>
    <property type="project" value="UniProtKB-KW"/>
</dbReference>
<accession>A0AAV6JF72</accession>
<feature type="signal peptide" evidence="13">
    <location>
        <begin position="1"/>
        <end position="20"/>
    </location>
</feature>
<dbReference type="GO" id="GO:0004857">
    <property type="term" value="F:enzyme inhibitor activity"/>
    <property type="evidence" value="ECO:0007669"/>
    <property type="project" value="InterPro"/>
</dbReference>
<comment type="similarity">
    <text evidence="3">In the C-terminal section; belongs to the pectinesterase family.</text>
</comment>
<name>A0AAV6JF72_9ERIC</name>
<organism evidence="15 16">
    <name type="scientific">Rhododendron griersonianum</name>
    <dbReference type="NCBI Taxonomy" id="479676"/>
    <lineage>
        <taxon>Eukaryota</taxon>
        <taxon>Viridiplantae</taxon>
        <taxon>Streptophyta</taxon>
        <taxon>Embryophyta</taxon>
        <taxon>Tracheophyta</taxon>
        <taxon>Spermatophyta</taxon>
        <taxon>Magnoliopsida</taxon>
        <taxon>eudicotyledons</taxon>
        <taxon>Gunneridae</taxon>
        <taxon>Pentapetalae</taxon>
        <taxon>asterids</taxon>
        <taxon>Ericales</taxon>
        <taxon>Ericaceae</taxon>
        <taxon>Ericoideae</taxon>
        <taxon>Rhodoreae</taxon>
        <taxon>Rhododendron</taxon>
    </lineage>
</organism>
<feature type="compositionally biased region" description="Acidic residues" evidence="12">
    <location>
        <begin position="814"/>
        <end position="825"/>
    </location>
</feature>
<feature type="binding site" evidence="10">
    <location>
        <position position="687"/>
    </location>
    <ligand>
        <name>a divalent metal cation</name>
        <dbReference type="ChEBI" id="CHEBI:60240"/>
        <label>1</label>
    </ligand>
</feature>
<evidence type="ECO:0000256" key="1">
    <source>
        <dbReference type="ARBA" id="ARBA00005184"/>
    </source>
</evidence>
<dbReference type="Gene3D" id="3.90.230.10">
    <property type="entry name" value="Creatinase/methionine aminopeptidase superfamily"/>
    <property type="match status" value="1"/>
</dbReference>
<keyword evidence="8" id="KW-0063">Aspartyl esterase</keyword>
<dbReference type="InterPro" id="IPR000994">
    <property type="entry name" value="Pept_M24"/>
</dbReference>
<feature type="binding site" evidence="10">
    <location>
        <position position="560"/>
    </location>
    <ligand>
        <name>a divalent metal cation</name>
        <dbReference type="ChEBI" id="CHEBI:60240"/>
        <label>2</label>
        <note>catalytic</note>
    </ligand>
</feature>
<evidence type="ECO:0000256" key="13">
    <source>
        <dbReference type="SAM" id="SignalP"/>
    </source>
</evidence>
<feature type="chain" id="PRO_5043966784" description="Methionine aminopeptidase" evidence="13">
    <location>
        <begin position="21"/>
        <end position="850"/>
    </location>
</feature>
<comment type="pathway">
    <text evidence="1">Glycan metabolism; pectin degradation; 2-dehydro-3-deoxy-D-gluconate from pectin: step 1/5.</text>
</comment>
<evidence type="ECO:0000256" key="12">
    <source>
        <dbReference type="SAM" id="MobiDB-lite"/>
    </source>
</evidence>
<feature type="compositionally biased region" description="Gly residues" evidence="12">
    <location>
        <begin position="779"/>
        <end position="813"/>
    </location>
</feature>
<dbReference type="SUPFAM" id="SSF55920">
    <property type="entry name" value="Creatinase/aminopeptidase"/>
    <property type="match status" value="2"/>
</dbReference>
<feature type="binding site" evidence="10">
    <location>
        <position position="630"/>
    </location>
    <ligand>
        <name>substrate</name>
    </ligand>
</feature>
<feature type="binding site" evidence="10">
    <location>
        <position position="656"/>
    </location>
    <ligand>
        <name>a divalent metal cation</name>
        <dbReference type="ChEBI" id="CHEBI:60240"/>
        <label>2</label>
        <note>catalytic</note>
    </ligand>
</feature>
<dbReference type="EC" id="3.4.11.18" evidence="11"/>
<dbReference type="GO" id="GO:0004239">
    <property type="term" value="F:initiator methionyl aminopeptidase activity"/>
    <property type="evidence" value="ECO:0007669"/>
    <property type="project" value="UniProtKB-UniRule"/>
</dbReference>
<dbReference type="PANTHER" id="PTHR43330:SF7">
    <property type="entry name" value="METHIONINE AMINOPEPTIDASE 1"/>
    <property type="match status" value="1"/>
</dbReference>
<dbReference type="AlphaFoldDB" id="A0AAV6JF72"/>
<comment type="function">
    <text evidence="11">Cotranslationally removes the N-terminal methionine from nascent proteins. The N-terminal methionine is often cleaved when the second residue in the primary sequence is small and uncharged (Met-Ala-, Cys, Gly, Pro, Ser, Thr, or Val).</text>
</comment>
<dbReference type="CDD" id="cd15799">
    <property type="entry name" value="PMEI-like_4"/>
    <property type="match status" value="1"/>
</dbReference>
<dbReference type="Pfam" id="PF01095">
    <property type="entry name" value="Pectinesterase"/>
    <property type="match status" value="1"/>
</dbReference>
<dbReference type="InterPro" id="IPR035513">
    <property type="entry name" value="Invertase/methylesterase_inhib"/>
</dbReference>
<dbReference type="PRINTS" id="PR00599">
    <property type="entry name" value="MAPEPTIDASE"/>
</dbReference>
<dbReference type="InterPro" id="IPR001714">
    <property type="entry name" value="Pept_M24_MAP"/>
</dbReference>
<feature type="binding site" evidence="10">
    <location>
        <position position="549"/>
    </location>
    <ligand>
        <name>a divalent metal cation</name>
        <dbReference type="ChEBI" id="CHEBI:60240"/>
        <label>1</label>
    </ligand>
</feature>
<comment type="catalytic activity">
    <reaction evidence="9">
        <text>[(1-&gt;4)-alpha-D-galacturonosyl methyl ester](n) + n H2O = [(1-&gt;4)-alpha-D-galacturonosyl](n) + n methanol + n H(+)</text>
        <dbReference type="Rhea" id="RHEA:22380"/>
        <dbReference type="Rhea" id="RHEA-COMP:14570"/>
        <dbReference type="Rhea" id="RHEA-COMP:14573"/>
        <dbReference type="ChEBI" id="CHEBI:15377"/>
        <dbReference type="ChEBI" id="CHEBI:15378"/>
        <dbReference type="ChEBI" id="CHEBI:17790"/>
        <dbReference type="ChEBI" id="CHEBI:140522"/>
        <dbReference type="ChEBI" id="CHEBI:140523"/>
        <dbReference type="EC" id="3.1.1.11"/>
    </reaction>
</comment>
<keyword evidence="5 10" id="KW-0645">Protease</keyword>
<dbReference type="InterPro" id="IPR000070">
    <property type="entry name" value="Pectinesterase_cat"/>
</dbReference>
<dbReference type="Pfam" id="PF04043">
    <property type="entry name" value="PMEI"/>
    <property type="match status" value="1"/>
</dbReference>
<protein>
    <recommendedName>
        <fullName evidence="11">Methionine aminopeptidase</fullName>
        <ecNumber evidence="11">3.4.11.18</ecNumber>
    </recommendedName>
</protein>
<evidence type="ECO:0000313" key="16">
    <source>
        <dbReference type="Proteomes" id="UP000823749"/>
    </source>
</evidence>
<dbReference type="SUPFAM" id="SSF51126">
    <property type="entry name" value="Pectin lyase-like"/>
    <property type="match status" value="1"/>
</dbReference>
<dbReference type="GO" id="GO:0042545">
    <property type="term" value="P:cell wall modification"/>
    <property type="evidence" value="ECO:0007669"/>
    <property type="project" value="InterPro"/>
</dbReference>
<evidence type="ECO:0000256" key="11">
    <source>
        <dbReference type="RuleBase" id="RU003653"/>
    </source>
</evidence>
<feature type="binding site" evidence="10">
    <location>
        <position position="687"/>
    </location>
    <ligand>
        <name>a divalent metal cation</name>
        <dbReference type="ChEBI" id="CHEBI:60240"/>
        <label>2</label>
        <note>catalytic</note>
    </ligand>
</feature>
<dbReference type="GO" id="GO:0070006">
    <property type="term" value="F:metalloaminopeptidase activity"/>
    <property type="evidence" value="ECO:0007669"/>
    <property type="project" value="UniProtKB-UniRule"/>
</dbReference>
<dbReference type="InterPro" id="IPR011050">
    <property type="entry name" value="Pectin_lyase_fold/virulence"/>
</dbReference>
<evidence type="ECO:0000256" key="4">
    <source>
        <dbReference type="ARBA" id="ARBA00022438"/>
    </source>
</evidence>
<dbReference type="GO" id="GO:0005829">
    <property type="term" value="C:cytosol"/>
    <property type="evidence" value="ECO:0007669"/>
    <property type="project" value="TreeGrafter"/>
</dbReference>
<comment type="caution">
    <text evidence="15">The sequence shown here is derived from an EMBL/GenBank/DDBJ whole genome shotgun (WGS) entry which is preliminary data.</text>
</comment>
<dbReference type="Gene3D" id="2.160.20.10">
    <property type="entry name" value="Single-stranded right-handed beta-helix, Pectin lyase-like"/>
    <property type="match status" value="1"/>
</dbReference>
<dbReference type="InterPro" id="IPR006501">
    <property type="entry name" value="Pectinesterase_inhib_dom"/>
</dbReference>
<comment type="catalytic activity">
    <reaction evidence="10 11">
        <text>Release of N-terminal amino acids, preferentially methionine, from peptides and arylamides.</text>
        <dbReference type="EC" id="3.4.11.18"/>
    </reaction>
</comment>
<dbReference type="GO" id="GO:0046872">
    <property type="term" value="F:metal ion binding"/>
    <property type="evidence" value="ECO:0007669"/>
    <property type="project" value="UniProtKB-UniRule"/>
</dbReference>
<comment type="cofactor">
    <cofactor evidence="10">
        <name>Co(2+)</name>
        <dbReference type="ChEBI" id="CHEBI:48828"/>
    </cofactor>
    <cofactor evidence="10">
        <name>Zn(2+)</name>
        <dbReference type="ChEBI" id="CHEBI:29105"/>
    </cofactor>
    <cofactor evidence="10">
        <name>Mn(2+)</name>
        <dbReference type="ChEBI" id="CHEBI:29035"/>
    </cofactor>
    <cofactor evidence="10">
        <name>Fe(2+)</name>
        <dbReference type="ChEBI" id="CHEBI:29033"/>
    </cofactor>
    <text evidence="10">Binds 2 divalent metal cations per subunit. Has a high-affinity and a low affinity metal-binding site. The true nature of the physiological cofactor is under debate. The enzyme is active with cobalt, zinc, manganese or divalent iron ions. Most likely, methionine aminopeptidases function as mononuclear Fe(2+)-metalloproteases under physiological conditions, and the catalytically relevant metal-binding site has been assigned to the histidine-containing high-affinity site.</text>
</comment>
<keyword evidence="16" id="KW-1185">Reference proteome</keyword>
<evidence type="ECO:0000256" key="6">
    <source>
        <dbReference type="ARBA" id="ARBA00022723"/>
    </source>
</evidence>
<dbReference type="Gene3D" id="1.20.140.40">
    <property type="entry name" value="Invertase/pectin methylesterase inhibitor family protein"/>
    <property type="match status" value="1"/>
</dbReference>
<dbReference type="InterPro" id="IPR012334">
    <property type="entry name" value="Pectin_lyas_fold"/>
</dbReference>
<dbReference type="SMART" id="SM00856">
    <property type="entry name" value="PMEI"/>
    <property type="match status" value="1"/>
</dbReference>
<evidence type="ECO:0000256" key="2">
    <source>
        <dbReference type="ARBA" id="ARBA00006027"/>
    </source>
</evidence>
<evidence type="ECO:0000256" key="5">
    <source>
        <dbReference type="ARBA" id="ARBA00022670"/>
    </source>
</evidence>
<dbReference type="HAMAP" id="MF_01974">
    <property type="entry name" value="MetAP_1"/>
    <property type="match status" value="1"/>
</dbReference>
<evidence type="ECO:0000256" key="8">
    <source>
        <dbReference type="ARBA" id="ARBA00023085"/>
    </source>
</evidence>
<dbReference type="PANTHER" id="PTHR43330">
    <property type="entry name" value="METHIONINE AMINOPEPTIDASE"/>
    <property type="match status" value="1"/>
</dbReference>
<gene>
    <name evidence="15" type="ORF">RHGRI_019241</name>
</gene>
<comment type="similarity">
    <text evidence="10">Belongs to the peptidase M24A family. Methionine aminopeptidase type 1 subfamily.</text>
</comment>
<reference evidence="15" key="1">
    <citation type="submission" date="2020-08" db="EMBL/GenBank/DDBJ databases">
        <title>Plant Genome Project.</title>
        <authorList>
            <person name="Zhang R.-G."/>
        </authorList>
    </citation>
    <scope>NUCLEOTIDE SEQUENCE</scope>
    <source>
        <strain evidence="15">WSP0</strain>
        <tissue evidence="15">Leaf</tissue>
    </source>
</reference>
<dbReference type="InterPro" id="IPR002467">
    <property type="entry name" value="Pept_M24A_MAP1"/>
</dbReference>
<evidence type="ECO:0000256" key="10">
    <source>
        <dbReference type="HAMAP-Rule" id="MF_03174"/>
    </source>
</evidence>
<keyword evidence="7 10" id="KW-0378">Hydrolase</keyword>
<evidence type="ECO:0000256" key="9">
    <source>
        <dbReference type="ARBA" id="ARBA00047928"/>
    </source>
</evidence>
<dbReference type="InterPro" id="IPR036005">
    <property type="entry name" value="Creatinase/aminopeptidase-like"/>
</dbReference>
<evidence type="ECO:0000256" key="7">
    <source>
        <dbReference type="ARBA" id="ARBA00022801"/>
    </source>
</evidence>
<dbReference type="EMBL" id="JACTNZ010000007">
    <property type="protein sequence ID" value="KAG5538603.1"/>
    <property type="molecule type" value="Genomic_DNA"/>
</dbReference>
<dbReference type="Proteomes" id="UP000823749">
    <property type="component" value="Chromosome 7"/>
</dbReference>
<keyword evidence="13" id="KW-0732">Signal</keyword>
<dbReference type="SUPFAM" id="SSF101148">
    <property type="entry name" value="Plant invertase/pectin methylesterase inhibitor"/>
    <property type="match status" value="1"/>
</dbReference>
<feature type="binding site" evidence="10">
    <location>
        <position position="532"/>
    </location>
    <ligand>
        <name>substrate</name>
    </ligand>
</feature>
<evidence type="ECO:0000259" key="14">
    <source>
        <dbReference type="SMART" id="SM00856"/>
    </source>
</evidence>
<feature type="binding site" evidence="10">
    <location>
        <position position="560"/>
    </location>
    <ligand>
        <name>a divalent metal cation</name>
        <dbReference type="ChEBI" id="CHEBI:60240"/>
        <label>1</label>
    </ligand>
</feature>
<feature type="domain" description="Pectinesterase inhibitor" evidence="14">
    <location>
        <begin position="13"/>
        <end position="141"/>
    </location>
</feature>
<comment type="similarity">
    <text evidence="2">In the N-terminal section; belongs to the PMEI family.</text>
</comment>
<evidence type="ECO:0000313" key="15">
    <source>
        <dbReference type="EMBL" id="KAG5538603.1"/>
    </source>
</evidence>
<dbReference type="GO" id="GO:0030599">
    <property type="term" value="F:pectinesterase activity"/>
    <property type="evidence" value="ECO:0007669"/>
    <property type="project" value="UniProtKB-EC"/>
</dbReference>
<dbReference type="CDD" id="cd01086">
    <property type="entry name" value="MetAP1"/>
    <property type="match status" value="1"/>
</dbReference>